<dbReference type="GO" id="GO:0005576">
    <property type="term" value="C:extracellular region"/>
    <property type="evidence" value="ECO:0007669"/>
    <property type="project" value="UniProtKB-SubCell"/>
</dbReference>
<feature type="chain" id="PRO_5042500075" description="Phenoloxidase-activating factor 2" evidence="11">
    <location>
        <begin position="23"/>
        <end position="312"/>
    </location>
</feature>
<dbReference type="Proteomes" id="UP000075880">
    <property type="component" value="Unassembled WGS sequence"/>
</dbReference>
<evidence type="ECO:0000256" key="2">
    <source>
        <dbReference type="ARBA" id="ARBA00022525"/>
    </source>
</evidence>
<dbReference type="SMART" id="SM00020">
    <property type="entry name" value="Tryp_SPc"/>
    <property type="match status" value="1"/>
</dbReference>
<keyword evidence="3" id="KW-0399">Innate immunity</keyword>
<comment type="subcellular location">
    <subcellularLocation>
        <location evidence="1">Secreted</location>
    </subcellularLocation>
</comment>
<evidence type="ECO:0000259" key="12">
    <source>
        <dbReference type="PROSITE" id="PS50240"/>
    </source>
</evidence>
<dbReference type="InterPro" id="IPR051487">
    <property type="entry name" value="Ser/Thr_Proteases_Immune/Dev"/>
</dbReference>
<organism evidence="13 14">
    <name type="scientific">Anopheles atroparvus</name>
    <name type="common">European mosquito</name>
    <dbReference type="NCBI Taxonomy" id="41427"/>
    <lineage>
        <taxon>Eukaryota</taxon>
        <taxon>Metazoa</taxon>
        <taxon>Ecdysozoa</taxon>
        <taxon>Arthropoda</taxon>
        <taxon>Hexapoda</taxon>
        <taxon>Insecta</taxon>
        <taxon>Pterygota</taxon>
        <taxon>Neoptera</taxon>
        <taxon>Endopterygota</taxon>
        <taxon>Diptera</taxon>
        <taxon>Nematocera</taxon>
        <taxon>Culicoidea</taxon>
        <taxon>Culicidae</taxon>
        <taxon>Anophelinae</taxon>
        <taxon>Anopheles</taxon>
    </lineage>
</organism>
<proteinExistence type="inferred from homology"/>
<dbReference type="AlphaFoldDB" id="A0AAG5DL86"/>
<dbReference type="EnsemblMetazoa" id="ENSAATROPT012574">
    <property type="protein sequence ID" value="ENSAATROPP011413"/>
    <property type="gene ID" value="ENSAATROPG010232"/>
</dbReference>
<feature type="domain" description="Peptidase S1" evidence="12">
    <location>
        <begin position="47"/>
        <end position="300"/>
    </location>
</feature>
<dbReference type="GO" id="GO:0004252">
    <property type="term" value="F:serine-type endopeptidase activity"/>
    <property type="evidence" value="ECO:0007669"/>
    <property type="project" value="InterPro"/>
</dbReference>
<keyword evidence="4 11" id="KW-0732">Signal</keyword>
<evidence type="ECO:0000256" key="10">
    <source>
        <dbReference type="ARBA" id="ARBA00076468"/>
    </source>
</evidence>
<dbReference type="InterPro" id="IPR043504">
    <property type="entry name" value="Peptidase_S1_PA_chymotrypsin"/>
</dbReference>
<dbReference type="InterPro" id="IPR009003">
    <property type="entry name" value="Peptidase_S1_PA"/>
</dbReference>
<evidence type="ECO:0000256" key="7">
    <source>
        <dbReference type="ARBA" id="ARBA00023180"/>
    </source>
</evidence>
<dbReference type="SUPFAM" id="SSF50494">
    <property type="entry name" value="Trypsin-like serine proteases"/>
    <property type="match status" value="1"/>
</dbReference>
<evidence type="ECO:0000313" key="13">
    <source>
        <dbReference type="EnsemblMetazoa" id="ENSAATROPP011413"/>
    </source>
</evidence>
<dbReference type="InterPro" id="IPR001254">
    <property type="entry name" value="Trypsin_dom"/>
</dbReference>
<evidence type="ECO:0000256" key="11">
    <source>
        <dbReference type="SAM" id="SignalP"/>
    </source>
</evidence>
<accession>A0AAG5DL86</accession>
<dbReference type="PROSITE" id="PS50240">
    <property type="entry name" value="TRYPSIN_DOM"/>
    <property type="match status" value="1"/>
</dbReference>
<evidence type="ECO:0000256" key="5">
    <source>
        <dbReference type="ARBA" id="ARBA00022859"/>
    </source>
</evidence>
<evidence type="ECO:0000256" key="9">
    <source>
        <dbReference type="ARBA" id="ARBA00068096"/>
    </source>
</evidence>
<keyword evidence="2" id="KW-0964">Secreted</keyword>
<evidence type="ECO:0000256" key="1">
    <source>
        <dbReference type="ARBA" id="ARBA00004613"/>
    </source>
</evidence>
<keyword evidence="6" id="KW-1015">Disulfide bond</keyword>
<reference evidence="13" key="1">
    <citation type="submission" date="2024-04" db="UniProtKB">
        <authorList>
            <consortium name="EnsemblMetazoa"/>
        </authorList>
    </citation>
    <scope>IDENTIFICATION</scope>
    <source>
        <strain evidence="13">EBRO</strain>
    </source>
</reference>
<evidence type="ECO:0000256" key="4">
    <source>
        <dbReference type="ARBA" id="ARBA00022729"/>
    </source>
</evidence>
<keyword evidence="7" id="KW-0325">Glycoprotein</keyword>
<keyword evidence="14" id="KW-1185">Reference proteome</keyword>
<dbReference type="GO" id="GO:0045087">
    <property type="term" value="P:innate immune response"/>
    <property type="evidence" value="ECO:0007669"/>
    <property type="project" value="UniProtKB-KW"/>
</dbReference>
<sequence>MVLIRIGVLFGLCFALISPTTSFLHTPTQTSATHKCGVRNVDGVGFLVYGQAEGHLEFGEFPWMVAIFKKVRVHDDDINVYECGGSLIHPSVVLTSARCLLNKTAEEMAVRVGEWDTQTKREVFEHQDRQVSEIVMHSSYDRSKYANSVALLFLSEPAELMETVDTICLPPVEQHIGLPRCFASGWGKDVAGEHGKYQVVLKKLELPIVARDKCQEKLRTTPLGREFVLHSSLICAGGEEGRNMCEGDAGSPLVCPIPGTFNRFYQAGIVVGGYGCGENEVPVLYTNVALFREWIEGQLTQRKIVHSYFNYS</sequence>
<evidence type="ECO:0000256" key="3">
    <source>
        <dbReference type="ARBA" id="ARBA00022588"/>
    </source>
</evidence>
<comment type="similarity">
    <text evidence="8">Belongs to the peptidase S1 family. CLIP subfamily.</text>
</comment>
<dbReference type="CDD" id="cd00190">
    <property type="entry name" value="Tryp_SPc"/>
    <property type="match status" value="1"/>
</dbReference>
<evidence type="ECO:0000256" key="8">
    <source>
        <dbReference type="ARBA" id="ARBA00024195"/>
    </source>
</evidence>
<evidence type="ECO:0000313" key="14">
    <source>
        <dbReference type="Proteomes" id="UP000075880"/>
    </source>
</evidence>
<keyword evidence="5" id="KW-0391">Immunity</keyword>
<feature type="signal peptide" evidence="11">
    <location>
        <begin position="1"/>
        <end position="22"/>
    </location>
</feature>
<dbReference type="InterPro" id="IPR001314">
    <property type="entry name" value="Peptidase_S1A"/>
</dbReference>
<dbReference type="PANTHER" id="PTHR24256">
    <property type="entry name" value="TRYPTASE-RELATED"/>
    <property type="match status" value="1"/>
</dbReference>
<name>A0AAG5DL86_ANOAO</name>
<dbReference type="Pfam" id="PF00089">
    <property type="entry name" value="Trypsin"/>
    <property type="match status" value="1"/>
</dbReference>
<dbReference type="Gene3D" id="2.40.10.10">
    <property type="entry name" value="Trypsin-like serine proteases"/>
    <property type="match status" value="2"/>
</dbReference>
<dbReference type="FunFam" id="2.40.10.10:FF:000038">
    <property type="entry name" value="Serine protease"/>
    <property type="match status" value="1"/>
</dbReference>
<dbReference type="PRINTS" id="PR00722">
    <property type="entry name" value="CHYMOTRYPSIN"/>
</dbReference>
<protein>
    <recommendedName>
        <fullName evidence="9">Phenoloxidase-activating factor 2</fullName>
    </recommendedName>
    <alternativeName>
        <fullName evidence="10">Prophenoloxidase-activating factor II</fullName>
    </alternativeName>
</protein>
<dbReference type="GO" id="GO:0006508">
    <property type="term" value="P:proteolysis"/>
    <property type="evidence" value="ECO:0007669"/>
    <property type="project" value="InterPro"/>
</dbReference>
<evidence type="ECO:0000256" key="6">
    <source>
        <dbReference type="ARBA" id="ARBA00023157"/>
    </source>
</evidence>